<name>A0A818VUV2_9BILA</name>
<feature type="compositionally biased region" description="Polar residues" evidence="1">
    <location>
        <begin position="960"/>
        <end position="974"/>
    </location>
</feature>
<evidence type="ECO:0000313" key="3">
    <source>
        <dbReference type="Proteomes" id="UP000663844"/>
    </source>
</evidence>
<evidence type="ECO:0000313" key="2">
    <source>
        <dbReference type="EMBL" id="CAF3716362.1"/>
    </source>
</evidence>
<proteinExistence type="predicted"/>
<gene>
    <name evidence="2" type="ORF">OXD698_LOCUS13328</name>
</gene>
<comment type="caution">
    <text evidence="2">The sequence shown here is derived from an EMBL/GenBank/DDBJ whole genome shotgun (WGS) entry which is preliminary data.</text>
</comment>
<dbReference type="Proteomes" id="UP000663844">
    <property type="component" value="Unassembled WGS sequence"/>
</dbReference>
<reference evidence="2" key="1">
    <citation type="submission" date="2021-02" db="EMBL/GenBank/DDBJ databases">
        <authorList>
            <person name="Nowell W R."/>
        </authorList>
    </citation>
    <scope>NUCLEOTIDE SEQUENCE</scope>
</reference>
<evidence type="ECO:0000256" key="1">
    <source>
        <dbReference type="SAM" id="MobiDB-lite"/>
    </source>
</evidence>
<feature type="region of interest" description="Disordered" evidence="1">
    <location>
        <begin position="63"/>
        <end position="84"/>
    </location>
</feature>
<sequence>MNKPSNSHGCKSADKQENPDQYQLYRPNFIKVSIELSIAMFFTFILDTTEEKQNVPSNLLNDFVHSAHDDNNQYEPNSEDQHEYNDEHQYEYNDEHQYGYDDEYQDESTDEQDNLDQLVNNETRLLIDYEEKTYENYLSQIINFIHESKLTKTSTTSLLSLLKHTKTSSDRNIPLSIDSLWKQLNISFNYQTFFFCSTCFIPLAKLQDICSKCNNNQHNNSELCIFSLADELRRVVTSNIRLIEWYSIGKNQITADVVNSSIYKQKSKSNEPRLTLMINTDGKPIVKSKQSRTSVWPVISFLCEIPPPIREHLNNTMLLGLWHSPVSPPASLLLDKIVENIKVLEAFGMNIQIENVMKHFLINVQLMGGDLPARSKCNALNHHNGFYACSRCLMEGVRCAAPCKYHTLYRWSDFTSSPPPRRTQEHINYCVKQIQSSNEYLFGVTGISPLFSLISVPTQSVFDYFHLVLEIHLRRVLSVWYEIIKSNNALKFIDDYLNEIEYPHSFNRHVKHFSQYSKWKASQLRTFMIYIAMPLLVRLRLAMPDTFPEVYLSHFSLLFIYIRVLRHFNDRDAISQVPVFIHAYLHSFSSIYDTCKELFSVHALCHLWQQVKDHGGLAYHSLFATESCLQHFAKLAHGTVALGQQICFWWCIFSQINSKQVQYTPKLLLDEYLIEDNFLDYQLLKNYQQEFDLVYYQMFNKLPDESMKYYCRYRRGSVTPGRQRKPTSRAPYSQVIPIIGYDDNDFDDNTDENYPMLHDVPLHSQQLQTTFRRPNTGAFFTPQLKRRRPIEEDDPSTSSSYEDIRVVKHMFKELMGKMDGLYEKTNTLDKKLDYVEKKIDRHRRVEPDFKPSVLPEKLPTIVYNGNNIMEDIWFETPAELMKVLVNKLFTKVEIINHQHEAINERTEKIKEAIKICFYNNDEMKANQFWTSKGKVIRGNQRRGRSFRERRALAPAPTNDPPNNENQQSNLEDDN</sequence>
<protein>
    <submittedName>
        <fullName evidence="2">Uncharacterized protein</fullName>
    </submittedName>
</protein>
<accession>A0A818VUV2</accession>
<dbReference type="PANTHER" id="PTHR46579:SF1">
    <property type="entry name" value="F5_8 TYPE C DOMAIN-CONTAINING PROTEIN"/>
    <property type="match status" value="1"/>
</dbReference>
<dbReference type="EMBL" id="CAJOAZ010000807">
    <property type="protein sequence ID" value="CAF3716362.1"/>
    <property type="molecule type" value="Genomic_DNA"/>
</dbReference>
<dbReference type="AlphaFoldDB" id="A0A818VUV2"/>
<organism evidence="2 3">
    <name type="scientific">Adineta steineri</name>
    <dbReference type="NCBI Taxonomy" id="433720"/>
    <lineage>
        <taxon>Eukaryota</taxon>
        <taxon>Metazoa</taxon>
        <taxon>Spiralia</taxon>
        <taxon>Gnathifera</taxon>
        <taxon>Rotifera</taxon>
        <taxon>Eurotatoria</taxon>
        <taxon>Bdelloidea</taxon>
        <taxon>Adinetida</taxon>
        <taxon>Adinetidae</taxon>
        <taxon>Adineta</taxon>
    </lineage>
</organism>
<feature type="region of interest" description="Disordered" evidence="1">
    <location>
        <begin position="939"/>
        <end position="974"/>
    </location>
</feature>
<dbReference type="PANTHER" id="PTHR46579">
    <property type="entry name" value="F5/8 TYPE C DOMAIN-CONTAINING PROTEIN-RELATED"/>
    <property type="match status" value="1"/>
</dbReference>